<dbReference type="AlphaFoldDB" id="A0A2A9PHP2"/>
<proteinExistence type="predicted"/>
<name>A0A2A9PHP2_OPHUN</name>
<comment type="caution">
    <text evidence="2">The sequence shown here is derived from an EMBL/GenBank/DDBJ whole genome shotgun (WGS) entry which is preliminary data.</text>
</comment>
<reference evidence="2 3" key="2">
    <citation type="journal article" date="2017" name="Sci. Rep.">
        <title>Ant-infecting Ophiocordyceps genomes reveal a high diversity of potential behavioral manipulation genes and a possible major role for enterotoxins.</title>
        <authorList>
            <person name="de Bekker C."/>
            <person name="Ohm R.A."/>
            <person name="Evans H.C."/>
            <person name="Brachmann A."/>
            <person name="Hughes D.P."/>
        </authorList>
    </citation>
    <scope>NUCLEOTIDE SEQUENCE [LARGE SCALE GENOMIC DNA]</scope>
    <source>
        <strain evidence="2 3">SC16a</strain>
    </source>
</reference>
<organism evidence="2 3">
    <name type="scientific">Ophiocordyceps unilateralis</name>
    <name type="common">Zombie-ant fungus</name>
    <name type="synonym">Torrubia unilateralis</name>
    <dbReference type="NCBI Taxonomy" id="268505"/>
    <lineage>
        <taxon>Eukaryota</taxon>
        <taxon>Fungi</taxon>
        <taxon>Dikarya</taxon>
        <taxon>Ascomycota</taxon>
        <taxon>Pezizomycotina</taxon>
        <taxon>Sordariomycetes</taxon>
        <taxon>Hypocreomycetidae</taxon>
        <taxon>Hypocreales</taxon>
        <taxon>Ophiocordycipitaceae</taxon>
        <taxon>Ophiocordyceps</taxon>
    </lineage>
</organism>
<reference evidence="2 3" key="1">
    <citation type="journal article" date="2015" name="BMC Genomics">
        <title>Gene expression during zombie ant biting behavior reflects the complexity underlying fungal parasitic behavioral manipulation.</title>
        <authorList>
            <person name="de Bekker C."/>
            <person name="Ohm R.A."/>
            <person name="Loreto R.G."/>
            <person name="Sebastian A."/>
            <person name="Albert I."/>
            <person name="Merrow M."/>
            <person name="Brachmann A."/>
            <person name="Hughes D.P."/>
        </authorList>
    </citation>
    <scope>NUCLEOTIDE SEQUENCE [LARGE SCALE GENOMIC DNA]</scope>
    <source>
        <strain evidence="2 3">SC16a</strain>
    </source>
</reference>
<evidence type="ECO:0000313" key="2">
    <source>
        <dbReference type="EMBL" id="PFH60541.1"/>
    </source>
</evidence>
<protein>
    <submittedName>
        <fullName evidence="2">Uncharacterized protein</fullName>
    </submittedName>
</protein>
<accession>A0A2A9PHP2</accession>
<evidence type="ECO:0000313" key="3">
    <source>
        <dbReference type="Proteomes" id="UP000037136"/>
    </source>
</evidence>
<keyword evidence="3" id="KW-1185">Reference proteome</keyword>
<evidence type="ECO:0000256" key="1">
    <source>
        <dbReference type="SAM" id="MobiDB-lite"/>
    </source>
</evidence>
<dbReference type="Proteomes" id="UP000037136">
    <property type="component" value="Unassembled WGS sequence"/>
</dbReference>
<gene>
    <name evidence="2" type="ORF">XA68_10784</name>
</gene>
<sequence>MGGAQTNLDKAYAFLAAWEHRKPLSNRVFGQVMYVRELGIRAYRELSDWSLICLDSDSCATTKTNFRNGSESKSGRGGHSYGRRNLLSTSRARTAVLLQRQIFVRVGLAPALRKVVILFDDDENAAFLRRLIYQPLERDVVAMPARPVTFLVKDGTNLSDWAAKIIRRPSYLAAVLIASRG</sequence>
<feature type="region of interest" description="Disordered" evidence="1">
    <location>
        <begin position="64"/>
        <end position="84"/>
    </location>
</feature>
<dbReference type="EMBL" id="LAZP02000122">
    <property type="protein sequence ID" value="PFH60541.1"/>
    <property type="molecule type" value="Genomic_DNA"/>
</dbReference>